<evidence type="ECO:0000313" key="5">
    <source>
        <dbReference type="Proteomes" id="UP001212411"/>
    </source>
</evidence>
<feature type="domain" description="N-acetyltransferase" evidence="3">
    <location>
        <begin position="2"/>
        <end position="145"/>
    </location>
</feature>
<dbReference type="PROSITE" id="PS51186">
    <property type="entry name" value="GNAT"/>
    <property type="match status" value="1"/>
</dbReference>
<dbReference type="RefSeq" id="XP_056038736.1">
    <property type="nucleotide sequence ID" value="XM_056181744.1"/>
</dbReference>
<evidence type="ECO:0000259" key="3">
    <source>
        <dbReference type="PROSITE" id="PS51186"/>
    </source>
</evidence>
<dbReference type="Pfam" id="PF00583">
    <property type="entry name" value="Acetyltransf_1"/>
    <property type="match status" value="1"/>
</dbReference>
<evidence type="ECO:0000256" key="1">
    <source>
        <dbReference type="ARBA" id="ARBA00022679"/>
    </source>
</evidence>
<dbReference type="InterPro" id="IPR000182">
    <property type="entry name" value="GNAT_dom"/>
</dbReference>
<evidence type="ECO:0000256" key="2">
    <source>
        <dbReference type="ARBA" id="ARBA00023315"/>
    </source>
</evidence>
<evidence type="ECO:0000313" key="4">
    <source>
        <dbReference type="EMBL" id="WBW74493.1"/>
    </source>
</evidence>
<dbReference type="GeneID" id="80876433"/>
<dbReference type="GO" id="GO:0031415">
    <property type="term" value="C:NatA complex"/>
    <property type="evidence" value="ECO:0007669"/>
    <property type="project" value="TreeGrafter"/>
</dbReference>
<name>A0AAF0AY72_9SCHI</name>
<keyword evidence="2" id="KW-0012">Acyltransferase</keyword>
<accession>A0AAF0AY72</accession>
<dbReference type="GO" id="GO:0007064">
    <property type="term" value="P:mitotic sister chromatid cohesion"/>
    <property type="evidence" value="ECO:0007669"/>
    <property type="project" value="TreeGrafter"/>
</dbReference>
<proteinExistence type="predicted"/>
<protein>
    <submittedName>
        <fullName evidence="4">NatA N-acetyltransferase subunit Naa50</fullName>
    </submittedName>
</protein>
<dbReference type="Proteomes" id="UP001212411">
    <property type="component" value="Chromosome 2"/>
</dbReference>
<keyword evidence="5" id="KW-1185">Reference proteome</keyword>
<dbReference type="SUPFAM" id="SSF55729">
    <property type="entry name" value="Acyl-CoA N-acyltransferases (Nat)"/>
    <property type="match status" value="1"/>
</dbReference>
<sequence>MIELDAINPNNLKVLEVINQKTIPKEVRSFSPQFYKETLQIGPLAQYAYFNNVCVGAVRCKKETHNKSSKLQILSLGVLPPYRKYGVGSQLLEHAVNTAKEIGSKEIYVQLPQALESKDWFLVRGFTELSDSSNEETAVLVHPLQ</sequence>
<dbReference type="EMBL" id="CP115612">
    <property type="protein sequence ID" value="WBW74493.1"/>
    <property type="molecule type" value="Genomic_DNA"/>
</dbReference>
<gene>
    <name evidence="4" type="primary">naa50</name>
    <name evidence="4" type="ORF">SOMG_02953</name>
</gene>
<dbReference type="InterPro" id="IPR051556">
    <property type="entry name" value="N-term/lysine_N-AcTrnsfr"/>
</dbReference>
<dbReference type="PANTHER" id="PTHR42919:SF8">
    <property type="entry name" value="N-ALPHA-ACETYLTRANSFERASE 50"/>
    <property type="match status" value="1"/>
</dbReference>
<reference evidence="4 5" key="1">
    <citation type="journal article" date="2023" name="G3 (Bethesda)">
        <title>A high-quality reference genome for the fission yeast Schizosaccharomyces osmophilus.</title>
        <authorList>
            <person name="Jia G.S."/>
            <person name="Zhang W.C."/>
            <person name="Liang Y."/>
            <person name="Liu X.H."/>
            <person name="Rhind N."/>
            <person name="Pidoux A."/>
            <person name="Brysch-Herzberg M."/>
            <person name="Du L.L."/>
        </authorList>
    </citation>
    <scope>NUCLEOTIDE SEQUENCE [LARGE SCALE GENOMIC DNA]</scope>
    <source>
        <strain evidence="4 5">CBS 15793</strain>
    </source>
</reference>
<dbReference type="CDD" id="cd04301">
    <property type="entry name" value="NAT_SF"/>
    <property type="match status" value="1"/>
</dbReference>
<dbReference type="PANTHER" id="PTHR42919">
    <property type="entry name" value="N-ALPHA-ACETYLTRANSFERASE"/>
    <property type="match status" value="1"/>
</dbReference>
<dbReference type="AlphaFoldDB" id="A0AAF0AY72"/>
<dbReference type="KEGG" id="som:SOMG_02953"/>
<dbReference type="InterPro" id="IPR016181">
    <property type="entry name" value="Acyl_CoA_acyltransferase"/>
</dbReference>
<dbReference type="Gene3D" id="3.40.630.30">
    <property type="match status" value="1"/>
</dbReference>
<dbReference type="GO" id="GO:0016747">
    <property type="term" value="F:acyltransferase activity, transferring groups other than amino-acyl groups"/>
    <property type="evidence" value="ECO:0007669"/>
    <property type="project" value="InterPro"/>
</dbReference>
<organism evidence="4 5">
    <name type="scientific">Schizosaccharomyces osmophilus</name>
    <dbReference type="NCBI Taxonomy" id="2545709"/>
    <lineage>
        <taxon>Eukaryota</taxon>
        <taxon>Fungi</taxon>
        <taxon>Dikarya</taxon>
        <taxon>Ascomycota</taxon>
        <taxon>Taphrinomycotina</taxon>
        <taxon>Schizosaccharomycetes</taxon>
        <taxon>Schizosaccharomycetales</taxon>
        <taxon>Schizosaccharomycetaceae</taxon>
        <taxon>Schizosaccharomyces</taxon>
    </lineage>
</organism>
<keyword evidence="1" id="KW-0808">Transferase</keyword>